<dbReference type="EMBL" id="ML996699">
    <property type="protein sequence ID" value="KAF2398627.1"/>
    <property type="molecule type" value="Genomic_DNA"/>
</dbReference>
<evidence type="ECO:0000313" key="2">
    <source>
        <dbReference type="EMBL" id="KAF2398627.1"/>
    </source>
</evidence>
<dbReference type="AlphaFoldDB" id="A0A6G1HS10"/>
<dbReference type="Proteomes" id="UP000799640">
    <property type="component" value="Unassembled WGS sequence"/>
</dbReference>
<sequence length="148" mass="17119">MGICDGRLAQKPFSDMLVQRGWLSQNRFLDILLQHRTWNSIGPDYSKTLHRVPPIYMHVRPAYTVRPSSYFFAYFSPHLHFPIRSPGLRRPVPLLFLIPLSITALPLLSFRFSISFQPTRGFSLPEHTADSRQLHKIPDAVLVHAEWA</sequence>
<keyword evidence="3" id="KW-1185">Reference proteome</keyword>
<evidence type="ECO:0000256" key="1">
    <source>
        <dbReference type="SAM" id="Phobius"/>
    </source>
</evidence>
<name>A0A6G1HS10_9PEZI</name>
<gene>
    <name evidence="2" type="ORF">EJ06DRAFT_85792</name>
</gene>
<keyword evidence="1" id="KW-0472">Membrane</keyword>
<keyword evidence="1" id="KW-0812">Transmembrane</keyword>
<reference evidence="2" key="1">
    <citation type="journal article" date="2020" name="Stud. Mycol.">
        <title>101 Dothideomycetes genomes: a test case for predicting lifestyles and emergence of pathogens.</title>
        <authorList>
            <person name="Haridas S."/>
            <person name="Albert R."/>
            <person name="Binder M."/>
            <person name="Bloem J."/>
            <person name="Labutti K."/>
            <person name="Salamov A."/>
            <person name="Andreopoulos B."/>
            <person name="Baker S."/>
            <person name="Barry K."/>
            <person name="Bills G."/>
            <person name="Bluhm B."/>
            <person name="Cannon C."/>
            <person name="Castanera R."/>
            <person name="Culley D."/>
            <person name="Daum C."/>
            <person name="Ezra D."/>
            <person name="Gonzalez J."/>
            <person name="Henrissat B."/>
            <person name="Kuo A."/>
            <person name="Liang C."/>
            <person name="Lipzen A."/>
            <person name="Lutzoni F."/>
            <person name="Magnuson J."/>
            <person name="Mondo S."/>
            <person name="Nolan M."/>
            <person name="Ohm R."/>
            <person name="Pangilinan J."/>
            <person name="Park H.-J."/>
            <person name="Ramirez L."/>
            <person name="Alfaro M."/>
            <person name="Sun H."/>
            <person name="Tritt A."/>
            <person name="Yoshinaga Y."/>
            <person name="Zwiers L.-H."/>
            <person name="Turgeon B."/>
            <person name="Goodwin S."/>
            <person name="Spatafora J."/>
            <person name="Crous P."/>
            <person name="Grigoriev I."/>
        </authorList>
    </citation>
    <scope>NUCLEOTIDE SEQUENCE</scope>
    <source>
        <strain evidence="2">CBS 262.69</strain>
    </source>
</reference>
<protein>
    <submittedName>
        <fullName evidence="2">Uncharacterized protein</fullName>
    </submittedName>
</protein>
<organism evidence="2 3">
    <name type="scientific">Trichodelitschia bisporula</name>
    <dbReference type="NCBI Taxonomy" id="703511"/>
    <lineage>
        <taxon>Eukaryota</taxon>
        <taxon>Fungi</taxon>
        <taxon>Dikarya</taxon>
        <taxon>Ascomycota</taxon>
        <taxon>Pezizomycotina</taxon>
        <taxon>Dothideomycetes</taxon>
        <taxon>Dothideomycetes incertae sedis</taxon>
        <taxon>Phaeotrichales</taxon>
        <taxon>Phaeotrichaceae</taxon>
        <taxon>Trichodelitschia</taxon>
    </lineage>
</organism>
<feature type="transmembrane region" description="Helical" evidence="1">
    <location>
        <begin position="94"/>
        <end position="114"/>
    </location>
</feature>
<keyword evidence="1" id="KW-1133">Transmembrane helix</keyword>
<proteinExistence type="predicted"/>
<evidence type="ECO:0000313" key="3">
    <source>
        <dbReference type="Proteomes" id="UP000799640"/>
    </source>
</evidence>
<accession>A0A6G1HS10</accession>